<dbReference type="RefSeq" id="WP_188365302.1">
    <property type="nucleotide sequence ID" value="NZ_BAABJF010000001.1"/>
</dbReference>
<comment type="caution">
    <text evidence="1">The sequence shown here is derived from an EMBL/GenBank/DDBJ whole genome shotgun (WGS) entry which is preliminary data.</text>
</comment>
<proteinExistence type="predicted"/>
<dbReference type="Proteomes" id="UP000605253">
    <property type="component" value="Unassembled WGS sequence"/>
</dbReference>
<name>A0A917CSA1_9GAMM</name>
<dbReference type="EMBL" id="BMEO01000006">
    <property type="protein sequence ID" value="GGF96259.1"/>
    <property type="molecule type" value="Genomic_DNA"/>
</dbReference>
<reference evidence="1" key="1">
    <citation type="journal article" date="2014" name="Int. J. Syst. Evol. Microbiol.">
        <title>Complete genome sequence of Corynebacterium casei LMG S-19264T (=DSM 44701T), isolated from a smear-ripened cheese.</title>
        <authorList>
            <consortium name="US DOE Joint Genome Institute (JGI-PGF)"/>
            <person name="Walter F."/>
            <person name="Albersmeier A."/>
            <person name="Kalinowski J."/>
            <person name="Ruckert C."/>
        </authorList>
    </citation>
    <scope>NUCLEOTIDE SEQUENCE</scope>
    <source>
        <strain evidence="1">CGMCC 1.12181</strain>
    </source>
</reference>
<reference evidence="1" key="2">
    <citation type="submission" date="2020-09" db="EMBL/GenBank/DDBJ databases">
        <authorList>
            <person name="Sun Q."/>
            <person name="Zhou Y."/>
        </authorList>
    </citation>
    <scope>NUCLEOTIDE SEQUENCE</scope>
    <source>
        <strain evidence="1">CGMCC 1.12181</strain>
    </source>
</reference>
<organism evidence="1 2">
    <name type="scientific">Marinicella pacifica</name>
    <dbReference type="NCBI Taxonomy" id="1171543"/>
    <lineage>
        <taxon>Bacteria</taxon>
        <taxon>Pseudomonadati</taxon>
        <taxon>Pseudomonadota</taxon>
        <taxon>Gammaproteobacteria</taxon>
        <taxon>Lysobacterales</taxon>
        <taxon>Marinicellaceae</taxon>
        <taxon>Marinicella</taxon>
    </lineage>
</organism>
<gene>
    <name evidence="1" type="ORF">GCM10011365_16990</name>
</gene>
<sequence length="398" mass="46216">MKKTVVIFLLSFLYNVETANARVRGLTLSFDPSEFQAHQRLQFDSRAFNKRWLEKEIACHYEENKKGCRNLAALLRMYVEAVSDNRKLKDYAYRIKERLQYDERKFDEIAWFLYLYTDDRSLVHRLDEYYLASIRENQTQHLLGAKDINRLLRSDDEAVVEQTLATLLLHPANVQMADEVFEQVVQVIGNESFNSTTQNRAFNYLGDMGFYVNYGHDEQGKFEFGKITVHSGPACLTEYLAANPISKVWKYYANQLSANGAGVHRDNDIEMVSFLKDLSSGLDPDYKEKIAYIKKTNTYKNAKPSMKFIVGDYFMAHRKHKLGLPILKEAYKQGNNAMKSSIVAKFNDHFPVEISYWDKLMQNSSTAEQVMIKINRNQWNINMARIDCSKDGLDSKKV</sequence>
<protein>
    <submittedName>
        <fullName evidence="1">Uncharacterized protein</fullName>
    </submittedName>
</protein>
<dbReference type="AlphaFoldDB" id="A0A917CSA1"/>
<evidence type="ECO:0000313" key="1">
    <source>
        <dbReference type="EMBL" id="GGF96259.1"/>
    </source>
</evidence>
<accession>A0A917CSA1</accession>
<keyword evidence="2" id="KW-1185">Reference proteome</keyword>
<evidence type="ECO:0000313" key="2">
    <source>
        <dbReference type="Proteomes" id="UP000605253"/>
    </source>
</evidence>